<dbReference type="Proteomes" id="UP000248021">
    <property type="component" value="Unassembled WGS sequence"/>
</dbReference>
<name>A0A2V3UHH2_9HYPH</name>
<evidence type="ECO:0000256" key="3">
    <source>
        <dbReference type="ARBA" id="ARBA00022692"/>
    </source>
</evidence>
<dbReference type="PANTHER" id="PTHR30485">
    <property type="entry name" value="NI/FE-HYDROGENASE 1 B-TYPE CYTOCHROME SUBUNIT"/>
    <property type="match status" value="1"/>
</dbReference>
<keyword evidence="3 6" id="KW-0812">Transmembrane</keyword>
<dbReference type="InterPro" id="IPR011577">
    <property type="entry name" value="Cyt_b561_bac/Ni-Hgenase"/>
</dbReference>
<evidence type="ECO:0000256" key="4">
    <source>
        <dbReference type="ARBA" id="ARBA00022989"/>
    </source>
</evidence>
<comment type="subcellular location">
    <subcellularLocation>
        <location evidence="1">Cell membrane</location>
        <topology evidence="1">Multi-pass membrane protein</topology>
    </subcellularLocation>
</comment>
<feature type="transmembrane region" description="Helical" evidence="6">
    <location>
        <begin position="28"/>
        <end position="47"/>
    </location>
</feature>
<protein>
    <submittedName>
        <fullName evidence="8">Cytochrome b</fullName>
    </submittedName>
</protein>
<dbReference type="Pfam" id="PF01292">
    <property type="entry name" value="Ni_hydr_CYTB"/>
    <property type="match status" value="1"/>
</dbReference>
<keyword evidence="2" id="KW-1003">Cell membrane</keyword>
<dbReference type="InterPro" id="IPR051542">
    <property type="entry name" value="Hydrogenase_cytochrome"/>
</dbReference>
<evidence type="ECO:0000256" key="2">
    <source>
        <dbReference type="ARBA" id="ARBA00022475"/>
    </source>
</evidence>
<reference evidence="8 9" key="1">
    <citation type="submission" date="2018-05" db="EMBL/GenBank/DDBJ databases">
        <title>Genomic Encyclopedia of Type Strains, Phase IV (KMG-IV): sequencing the most valuable type-strain genomes for metagenomic binning, comparative biology and taxonomic classification.</title>
        <authorList>
            <person name="Goeker M."/>
        </authorList>
    </citation>
    <scope>NUCLEOTIDE SEQUENCE [LARGE SCALE GENOMIC DNA]</scope>
    <source>
        <strain evidence="8 9">DSM 6462</strain>
    </source>
</reference>
<evidence type="ECO:0000313" key="8">
    <source>
        <dbReference type="EMBL" id="PXW64317.1"/>
    </source>
</evidence>
<evidence type="ECO:0000313" key="9">
    <source>
        <dbReference type="Proteomes" id="UP000248021"/>
    </source>
</evidence>
<dbReference type="OrthoDB" id="196472at2"/>
<gene>
    <name evidence="8" type="ORF">C7450_10172</name>
</gene>
<keyword evidence="4 6" id="KW-1133">Transmembrane helix</keyword>
<feature type="transmembrane region" description="Helical" evidence="6">
    <location>
        <begin position="53"/>
        <end position="74"/>
    </location>
</feature>
<sequence>MAMLPPRSEASARAAAHVRYTVPVWDPLVRIFHWTVVLGVVLNSFVLEDGKALHRYVGYTVAALLAVRVVWGFVGTVHARFRDFVPSPRTFADHLRAVLDRRDRRYVGHNPAGAVMMLLLMGLLAATCLTGWMQTLDAFWGKEWVEEAHEIAANLILAMAAVHVLAAIAESLAHRENLVLAMITGRKRRARGTDVDHAGSARGG</sequence>
<evidence type="ECO:0000256" key="6">
    <source>
        <dbReference type="SAM" id="Phobius"/>
    </source>
</evidence>
<keyword evidence="9" id="KW-1185">Reference proteome</keyword>
<proteinExistence type="predicted"/>
<dbReference type="GO" id="GO:0005886">
    <property type="term" value="C:plasma membrane"/>
    <property type="evidence" value="ECO:0007669"/>
    <property type="project" value="UniProtKB-SubCell"/>
</dbReference>
<dbReference type="RefSeq" id="WP_110372419.1">
    <property type="nucleotide sequence ID" value="NZ_JAHBRY010000001.1"/>
</dbReference>
<keyword evidence="5 6" id="KW-0472">Membrane</keyword>
<dbReference type="PANTHER" id="PTHR30485:SF2">
    <property type="entry name" value="BLL0597 PROTEIN"/>
    <property type="match status" value="1"/>
</dbReference>
<evidence type="ECO:0000256" key="1">
    <source>
        <dbReference type="ARBA" id="ARBA00004651"/>
    </source>
</evidence>
<dbReference type="SUPFAM" id="SSF81342">
    <property type="entry name" value="Transmembrane di-heme cytochromes"/>
    <property type="match status" value="1"/>
</dbReference>
<comment type="caution">
    <text evidence="8">The sequence shown here is derived from an EMBL/GenBank/DDBJ whole genome shotgun (WGS) entry which is preliminary data.</text>
</comment>
<feature type="transmembrane region" description="Helical" evidence="6">
    <location>
        <begin position="111"/>
        <end position="132"/>
    </location>
</feature>
<dbReference type="InterPro" id="IPR016174">
    <property type="entry name" value="Di-haem_cyt_TM"/>
</dbReference>
<dbReference type="GO" id="GO:0009055">
    <property type="term" value="F:electron transfer activity"/>
    <property type="evidence" value="ECO:0007669"/>
    <property type="project" value="InterPro"/>
</dbReference>
<evidence type="ECO:0000256" key="5">
    <source>
        <dbReference type="ARBA" id="ARBA00023136"/>
    </source>
</evidence>
<dbReference type="GO" id="GO:0020037">
    <property type="term" value="F:heme binding"/>
    <property type="evidence" value="ECO:0007669"/>
    <property type="project" value="TreeGrafter"/>
</dbReference>
<dbReference type="GO" id="GO:0022904">
    <property type="term" value="P:respiratory electron transport chain"/>
    <property type="evidence" value="ECO:0007669"/>
    <property type="project" value="InterPro"/>
</dbReference>
<evidence type="ECO:0000259" key="7">
    <source>
        <dbReference type="Pfam" id="PF01292"/>
    </source>
</evidence>
<feature type="transmembrane region" description="Helical" evidence="6">
    <location>
        <begin position="152"/>
        <end position="173"/>
    </location>
</feature>
<dbReference type="Gene3D" id="1.20.950.20">
    <property type="entry name" value="Transmembrane di-heme cytochromes, Chain C"/>
    <property type="match status" value="1"/>
</dbReference>
<dbReference type="EMBL" id="QJJK01000001">
    <property type="protein sequence ID" value="PXW64317.1"/>
    <property type="molecule type" value="Genomic_DNA"/>
</dbReference>
<organism evidence="8 9">
    <name type="scientific">Chelatococcus asaccharovorans</name>
    <dbReference type="NCBI Taxonomy" id="28210"/>
    <lineage>
        <taxon>Bacteria</taxon>
        <taxon>Pseudomonadati</taxon>
        <taxon>Pseudomonadota</taxon>
        <taxon>Alphaproteobacteria</taxon>
        <taxon>Hyphomicrobiales</taxon>
        <taxon>Chelatococcaceae</taxon>
        <taxon>Chelatococcus</taxon>
    </lineage>
</organism>
<accession>A0A2V3UHH2</accession>
<dbReference type="AlphaFoldDB" id="A0A2V3UHH2"/>
<feature type="domain" description="Cytochrome b561 bacterial/Ni-hydrogenase" evidence="7">
    <location>
        <begin position="24"/>
        <end position="185"/>
    </location>
</feature>